<dbReference type="EMBL" id="BSYO01000004">
    <property type="protein sequence ID" value="GMH03618.1"/>
    <property type="molecule type" value="Genomic_DNA"/>
</dbReference>
<feature type="region of interest" description="Disordered" evidence="2">
    <location>
        <begin position="1"/>
        <end position="32"/>
    </location>
</feature>
<keyword evidence="4" id="KW-1185">Reference proteome</keyword>
<proteinExistence type="predicted"/>
<feature type="compositionally biased region" description="Basic and acidic residues" evidence="2">
    <location>
        <begin position="1"/>
        <end position="18"/>
    </location>
</feature>
<evidence type="ECO:0000256" key="1">
    <source>
        <dbReference type="SAM" id="Coils"/>
    </source>
</evidence>
<evidence type="ECO:0000256" key="2">
    <source>
        <dbReference type="SAM" id="MobiDB-lite"/>
    </source>
</evidence>
<organism evidence="3 4">
    <name type="scientific">Nepenthes gracilis</name>
    <name type="common">Slender pitcher plant</name>
    <dbReference type="NCBI Taxonomy" id="150966"/>
    <lineage>
        <taxon>Eukaryota</taxon>
        <taxon>Viridiplantae</taxon>
        <taxon>Streptophyta</taxon>
        <taxon>Embryophyta</taxon>
        <taxon>Tracheophyta</taxon>
        <taxon>Spermatophyta</taxon>
        <taxon>Magnoliopsida</taxon>
        <taxon>eudicotyledons</taxon>
        <taxon>Gunneridae</taxon>
        <taxon>Pentapetalae</taxon>
        <taxon>Caryophyllales</taxon>
        <taxon>Nepenthaceae</taxon>
        <taxon>Nepenthes</taxon>
    </lineage>
</organism>
<reference evidence="3" key="1">
    <citation type="submission" date="2023-05" db="EMBL/GenBank/DDBJ databases">
        <title>Nepenthes gracilis genome sequencing.</title>
        <authorList>
            <person name="Fukushima K."/>
        </authorList>
    </citation>
    <scope>NUCLEOTIDE SEQUENCE</scope>
    <source>
        <strain evidence="3">SING2019-196</strain>
    </source>
</reference>
<gene>
    <name evidence="3" type="ORF">Nepgr_005457</name>
</gene>
<evidence type="ECO:0000313" key="4">
    <source>
        <dbReference type="Proteomes" id="UP001279734"/>
    </source>
</evidence>
<accession>A0AAD3S370</accession>
<dbReference type="AlphaFoldDB" id="A0AAD3S370"/>
<feature type="coiled-coil region" evidence="1">
    <location>
        <begin position="35"/>
        <end position="65"/>
    </location>
</feature>
<keyword evidence="1" id="KW-0175">Coiled coil</keyword>
<evidence type="ECO:0000313" key="3">
    <source>
        <dbReference type="EMBL" id="GMH03618.1"/>
    </source>
</evidence>
<comment type="caution">
    <text evidence="3">The sequence shown here is derived from an EMBL/GenBank/DDBJ whole genome shotgun (WGS) entry which is preliminary data.</text>
</comment>
<dbReference type="Proteomes" id="UP001279734">
    <property type="component" value="Unassembled WGS sequence"/>
</dbReference>
<protein>
    <submittedName>
        <fullName evidence="3">Uncharacterized protein</fullName>
    </submittedName>
</protein>
<name>A0AAD3S370_NEPGR</name>
<sequence>MAEKSGVDGTEGREDFRSRKGRAAEAAPQQLGDELQQLNGRLKILEEETETMKKALSAIMDENKELIGEISLLLHTVFNPSPTLQNCDCFLGRLILGFHQENGKQYQSSS</sequence>